<feature type="compositionally biased region" description="Basic and acidic residues" evidence="6">
    <location>
        <begin position="211"/>
        <end position="226"/>
    </location>
</feature>
<dbReference type="Gene3D" id="2.170.120.20">
    <property type="entry name" value="Ribosomal protein L25, beta domain"/>
    <property type="match status" value="1"/>
</dbReference>
<feature type="region of interest" description="Disordered" evidence="6">
    <location>
        <begin position="182"/>
        <end position="226"/>
    </location>
</feature>
<dbReference type="Proteomes" id="UP000179880">
    <property type="component" value="Unassembled WGS sequence"/>
</dbReference>
<protein>
    <recommendedName>
        <fullName evidence="5">Large ribosomal subunit protein bL25</fullName>
    </recommendedName>
    <alternativeName>
        <fullName evidence="5">General stress protein CTC</fullName>
    </alternativeName>
</protein>
<comment type="function">
    <text evidence="5">This is one of the proteins that binds to the 5S RNA in the ribosome where it forms part of the central protuberance.</text>
</comment>
<keyword evidence="2 5" id="KW-0694">RNA-binding</keyword>
<name>A0A1F6WHH6_9BACT</name>
<evidence type="ECO:0000256" key="5">
    <source>
        <dbReference type="HAMAP-Rule" id="MF_01334"/>
    </source>
</evidence>
<dbReference type="GO" id="GO:0008097">
    <property type="term" value="F:5S rRNA binding"/>
    <property type="evidence" value="ECO:0007669"/>
    <property type="project" value="InterPro"/>
</dbReference>
<keyword evidence="1 5" id="KW-0699">rRNA-binding</keyword>
<dbReference type="AlphaFoldDB" id="A0A1F6WHH6"/>
<evidence type="ECO:0000259" key="8">
    <source>
        <dbReference type="Pfam" id="PF14693"/>
    </source>
</evidence>
<organism evidence="9 10">
    <name type="scientific">Candidatus Nomurabacteria bacterium RIFCSPHIGHO2_02_FULL_42_24</name>
    <dbReference type="NCBI Taxonomy" id="1801757"/>
    <lineage>
        <taxon>Bacteria</taxon>
        <taxon>Candidatus Nomuraibacteriota</taxon>
    </lineage>
</organism>
<dbReference type="InterPro" id="IPR020057">
    <property type="entry name" value="Ribosomal_bL25_b-dom"/>
</dbReference>
<comment type="similarity">
    <text evidence="5">Belongs to the bacterial ribosomal protein bL25 family. CTC subfamily.</text>
</comment>
<keyword evidence="3 5" id="KW-0689">Ribosomal protein</keyword>
<dbReference type="CDD" id="cd00495">
    <property type="entry name" value="Ribosomal_L25_TL5_CTC"/>
    <property type="match status" value="1"/>
</dbReference>
<dbReference type="PANTHER" id="PTHR33284:SF1">
    <property type="entry name" value="RIBOSOMAL PROTEIN L25_GLN-TRNA SYNTHETASE, ANTI-CODON-BINDING DOMAIN-CONTAINING PROTEIN"/>
    <property type="match status" value="1"/>
</dbReference>
<gene>
    <name evidence="5" type="primary">rplY</name>
    <name evidence="5" type="synonym">ctc</name>
    <name evidence="9" type="ORF">A3B93_01155</name>
</gene>
<dbReference type="InterPro" id="IPR037121">
    <property type="entry name" value="Ribosomal_bL25_C"/>
</dbReference>
<dbReference type="SUPFAM" id="SSF50715">
    <property type="entry name" value="Ribosomal protein L25-like"/>
    <property type="match status" value="1"/>
</dbReference>
<dbReference type="Pfam" id="PF01386">
    <property type="entry name" value="Ribosomal_L25p"/>
    <property type="match status" value="1"/>
</dbReference>
<evidence type="ECO:0000313" key="9">
    <source>
        <dbReference type="EMBL" id="OGI81358.1"/>
    </source>
</evidence>
<dbReference type="PANTHER" id="PTHR33284">
    <property type="entry name" value="RIBOSOMAL PROTEIN L25/GLN-TRNA SYNTHETASE, ANTI-CODON-BINDING DOMAIN-CONTAINING PROTEIN"/>
    <property type="match status" value="1"/>
</dbReference>
<sequence length="226" mass="24797">MLKLQAKTRASRVKIEARDASELSAVFYGAGKTSTSIAVNAKEFGKIWKEAGESSLVTLTMPEGDLSTLIHEVQLDPVSDQPIHVDFLAIDINKEIEVKVPLEFEGVSEAVKSGLGSLIKVMYEVEIKGLPKNLPHNIKVDISLLKTLEDKITIANLVLPADVRAVNKDSDIVALVRQMQEEKEETPVDISQIEISEKRGKEAPAENEAEAEVKTETKPASRAEKK</sequence>
<dbReference type="GO" id="GO:0003735">
    <property type="term" value="F:structural constituent of ribosome"/>
    <property type="evidence" value="ECO:0007669"/>
    <property type="project" value="InterPro"/>
</dbReference>
<evidence type="ECO:0000256" key="2">
    <source>
        <dbReference type="ARBA" id="ARBA00022884"/>
    </source>
</evidence>
<evidence type="ECO:0000259" key="7">
    <source>
        <dbReference type="Pfam" id="PF01386"/>
    </source>
</evidence>
<comment type="subunit">
    <text evidence="5">Part of the 50S ribosomal subunit; part of the 5S rRNA/L5/L18/L25 subcomplex. Contacts the 5S rRNA. Binds to the 5S rRNA independently of L5 and L18.</text>
</comment>
<accession>A0A1F6WHH6</accession>
<evidence type="ECO:0000256" key="1">
    <source>
        <dbReference type="ARBA" id="ARBA00022730"/>
    </source>
</evidence>
<dbReference type="NCBIfam" id="TIGR00731">
    <property type="entry name" value="bL25_bact_ctc"/>
    <property type="match status" value="1"/>
</dbReference>
<dbReference type="InterPro" id="IPR020930">
    <property type="entry name" value="Ribosomal_uL5_bac-type"/>
</dbReference>
<dbReference type="EMBL" id="MFUH01000032">
    <property type="protein sequence ID" value="OGI81358.1"/>
    <property type="molecule type" value="Genomic_DNA"/>
</dbReference>
<keyword evidence="4 5" id="KW-0687">Ribonucleoprotein</keyword>
<evidence type="ECO:0000256" key="3">
    <source>
        <dbReference type="ARBA" id="ARBA00022980"/>
    </source>
</evidence>
<feature type="domain" description="Large ribosomal subunit protein bL25 beta" evidence="8">
    <location>
        <begin position="95"/>
        <end position="177"/>
    </location>
</feature>
<dbReference type="InterPro" id="IPR020056">
    <property type="entry name" value="Rbsml_bL25/Gln-tRNA_synth_N"/>
</dbReference>
<evidence type="ECO:0000313" key="10">
    <source>
        <dbReference type="Proteomes" id="UP000179880"/>
    </source>
</evidence>
<dbReference type="GO" id="GO:0022625">
    <property type="term" value="C:cytosolic large ribosomal subunit"/>
    <property type="evidence" value="ECO:0007669"/>
    <property type="project" value="TreeGrafter"/>
</dbReference>
<dbReference type="Gene3D" id="2.40.240.10">
    <property type="entry name" value="Ribosomal Protein L25, Chain P"/>
    <property type="match status" value="1"/>
</dbReference>
<reference evidence="9 10" key="1">
    <citation type="journal article" date="2016" name="Nat. Commun.">
        <title>Thousands of microbial genomes shed light on interconnected biogeochemical processes in an aquifer system.</title>
        <authorList>
            <person name="Anantharaman K."/>
            <person name="Brown C.T."/>
            <person name="Hug L.A."/>
            <person name="Sharon I."/>
            <person name="Castelle C.J."/>
            <person name="Probst A.J."/>
            <person name="Thomas B.C."/>
            <person name="Singh A."/>
            <person name="Wilkins M.J."/>
            <person name="Karaoz U."/>
            <person name="Brodie E.L."/>
            <person name="Williams K.H."/>
            <person name="Hubbard S.S."/>
            <person name="Banfield J.F."/>
        </authorList>
    </citation>
    <scope>NUCLEOTIDE SEQUENCE [LARGE SCALE GENOMIC DNA]</scope>
</reference>
<dbReference type="InterPro" id="IPR001021">
    <property type="entry name" value="Ribosomal_bL25_long"/>
</dbReference>
<proteinExistence type="inferred from homology"/>
<evidence type="ECO:0000256" key="4">
    <source>
        <dbReference type="ARBA" id="ARBA00023274"/>
    </source>
</evidence>
<comment type="caution">
    <text evidence="9">The sequence shown here is derived from an EMBL/GenBank/DDBJ whole genome shotgun (WGS) entry which is preliminary data.</text>
</comment>
<feature type="compositionally biased region" description="Basic and acidic residues" evidence="6">
    <location>
        <begin position="195"/>
        <end position="204"/>
    </location>
</feature>
<feature type="domain" description="Large ribosomal subunit protein bL25 L25" evidence="7">
    <location>
        <begin position="4"/>
        <end position="87"/>
    </location>
</feature>
<dbReference type="GO" id="GO:0006412">
    <property type="term" value="P:translation"/>
    <property type="evidence" value="ECO:0007669"/>
    <property type="project" value="UniProtKB-UniRule"/>
</dbReference>
<dbReference type="InterPro" id="IPR011035">
    <property type="entry name" value="Ribosomal_bL25/Gln-tRNA_synth"/>
</dbReference>
<dbReference type="Pfam" id="PF14693">
    <property type="entry name" value="Ribosomal_TL5_C"/>
    <property type="match status" value="1"/>
</dbReference>
<dbReference type="HAMAP" id="MF_01334">
    <property type="entry name" value="Ribosomal_bL25_CTC"/>
    <property type="match status" value="1"/>
</dbReference>
<evidence type="ECO:0000256" key="6">
    <source>
        <dbReference type="SAM" id="MobiDB-lite"/>
    </source>
</evidence>
<dbReference type="InterPro" id="IPR029751">
    <property type="entry name" value="Ribosomal_L25_dom"/>
</dbReference>